<feature type="region of interest" description="Disordered" evidence="1">
    <location>
        <begin position="28"/>
        <end position="54"/>
    </location>
</feature>
<keyword evidence="3" id="KW-1185">Reference proteome</keyword>
<reference evidence="3" key="1">
    <citation type="submission" date="2015-08" db="EMBL/GenBank/DDBJ databases">
        <authorList>
            <person name="Varghese N."/>
        </authorList>
    </citation>
    <scope>NUCLEOTIDE SEQUENCE [LARGE SCALE GENOMIC DNA]</scope>
    <source>
        <strain evidence="3">DSM 17901</strain>
    </source>
</reference>
<evidence type="ECO:0000313" key="3">
    <source>
        <dbReference type="Proteomes" id="UP000243535"/>
    </source>
</evidence>
<evidence type="ECO:0000256" key="1">
    <source>
        <dbReference type="SAM" id="MobiDB-lite"/>
    </source>
</evidence>
<dbReference type="RefSeq" id="WP_055433445.1">
    <property type="nucleotide sequence ID" value="NZ_CYHA01000002.1"/>
</dbReference>
<dbReference type="Pfam" id="PF12869">
    <property type="entry name" value="tRNA_anti-like"/>
    <property type="match status" value="1"/>
</dbReference>
<protein>
    <submittedName>
        <fullName evidence="2">tRNA_anti-like</fullName>
    </submittedName>
</protein>
<organism evidence="2 3">
    <name type="scientific">Gulbenkiania indica</name>
    <dbReference type="NCBI Taxonomy" id="375574"/>
    <lineage>
        <taxon>Bacteria</taxon>
        <taxon>Pseudomonadati</taxon>
        <taxon>Pseudomonadota</taxon>
        <taxon>Betaproteobacteria</taxon>
        <taxon>Neisseriales</taxon>
        <taxon>Chromobacteriaceae</taxon>
        <taxon>Gulbenkiania</taxon>
    </lineage>
</organism>
<dbReference type="EMBL" id="CYHA01000002">
    <property type="protein sequence ID" value="CUA82066.1"/>
    <property type="molecule type" value="Genomic_DNA"/>
</dbReference>
<feature type="compositionally biased region" description="Low complexity" evidence="1">
    <location>
        <begin position="40"/>
        <end position="54"/>
    </location>
</feature>
<dbReference type="AlphaFoldDB" id="A0A0K6GTN7"/>
<evidence type="ECO:0000313" key="2">
    <source>
        <dbReference type="EMBL" id="CUA82066.1"/>
    </source>
</evidence>
<sequence length="157" mass="16689">MKALKWIGIALVALVVIGAIFGGGKDKAPATVENESGSTQQAAQEAPEAAPAQEQAIKVSAKKLHQDYEDNEAAADDVYKGKQLEVSGKIASIDKDAFDNTIVWLKAKDEFNRVMAKMSEAEAPKAKTLKKGQEVTVSCKGSTRIIGSPTLDECAIL</sequence>
<dbReference type="InterPro" id="IPR024422">
    <property type="entry name" value="Protein_unknown_function_OB"/>
</dbReference>
<dbReference type="Proteomes" id="UP000243535">
    <property type="component" value="Unassembled WGS sequence"/>
</dbReference>
<dbReference type="STRING" id="375574.GCA_001418035_00712"/>
<gene>
    <name evidence="2" type="ORF">Ga0061063_0921</name>
</gene>
<proteinExistence type="predicted"/>
<accession>A0A0K6GTN7</accession>
<name>A0A0K6GTN7_9NEIS</name>